<reference evidence="1 2" key="1">
    <citation type="journal article" date="2021" name="J. Hered.">
        <title>A chromosome-level genome assembly of the parasitoid wasp, Cotesia glomerata (Hymenoptera: Braconidae).</title>
        <authorList>
            <person name="Pinto B.J."/>
            <person name="Weis J.J."/>
            <person name="Gamble T."/>
            <person name="Ode P.J."/>
            <person name="Paul R."/>
            <person name="Zaspel J.M."/>
        </authorList>
    </citation>
    <scope>NUCLEOTIDE SEQUENCE [LARGE SCALE GENOMIC DNA]</scope>
    <source>
        <strain evidence="1">CgM1</strain>
    </source>
</reference>
<proteinExistence type="predicted"/>
<name>A0AAV7IUM8_COTGL</name>
<dbReference type="EMBL" id="JAHXZJ010000747">
    <property type="protein sequence ID" value="KAH0558036.1"/>
    <property type="molecule type" value="Genomic_DNA"/>
</dbReference>
<dbReference type="AlphaFoldDB" id="A0AAV7IUM8"/>
<organism evidence="1 2">
    <name type="scientific">Cotesia glomerata</name>
    <name type="common">Lepidopteran parasitic wasp</name>
    <name type="synonym">Apanteles glomeratus</name>
    <dbReference type="NCBI Taxonomy" id="32391"/>
    <lineage>
        <taxon>Eukaryota</taxon>
        <taxon>Metazoa</taxon>
        <taxon>Ecdysozoa</taxon>
        <taxon>Arthropoda</taxon>
        <taxon>Hexapoda</taxon>
        <taxon>Insecta</taxon>
        <taxon>Pterygota</taxon>
        <taxon>Neoptera</taxon>
        <taxon>Endopterygota</taxon>
        <taxon>Hymenoptera</taxon>
        <taxon>Apocrita</taxon>
        <taxon>Ichneumonoidea</taxon>
        <taxon>Braconidae</taxon>
        <taxon>Microgastrinae</taxon>
        <taxon>Cotesia</taxon>
    </lineage>
</organism>
<keyword evidence="2" id="KW-1185">Reference proteome</keyword>
<accession>A0AAV7IUM8</accession>
<evidence type="ECO:0000313" key="1">
    <source>
        <dbReference type="EMBL" id="KAH0558036.1"/>
    </source>
</evidence>
<comment type="caution">
    <text evidence="1">The sequence shown here is derived from an EMBL/GenBank/DDBJ whole genome shotgun (WGS) entry which is preliminary data.</text>
</comment>
<evidence type="ECO:0000313" key="2">
    <source>
        <dbReference type="Proteomes" id="UP000826195"/>
    </source>
</evidence>
<gene>
    <name evidence="1" type="ORF">KQX54_013981</name>
</gene>
<sequence length="89" mass="10321">MRSFYLIYNKEGPKLGSGYEARDITATILEKNQIRMKTKKSHFSVTITLMMPNNDEDFKSLCKKIKEAKIQIEEAPSQDDEVFEDNKNS</sequence>
<protein>
    <submittedName>
        <fullName evidence="1">Uncharacterized protein</fullName>
    </submittedName>
</protein>
<dbReference type="Proteomes" id="UP000826195">
    <property type="component" value="Unassembled WGS sequence"/>
</dbReference>